<dbReference type="GO" id="GO:0000917">
    <property type="term" value="P:division septum assembly"/>
    <property type="evidence" value="ECO:0007669"/>
    <property type="project" value="UniProtKB-KW"/>
</dbReference>
<evidence type="ECO:0008006" key="7">
    <source>
        <dbReference type="Google" id="ProtNLM"/>
    </source>
</evidence>
<evidence type="ECO:0000313" key="6">
    <source>
        <dbReference type="Proteomes" id="UP000027982"/>
    </source>
</evidence>
<keyword evidence="6" id="KW-1185">Reference proteome</keyword>
<sequence length="143" mass="16179">MEEMVIQDKPGFFGRITGMFTRTEEYEVMEEEAAPVMHDRTSAVAASQLRQNYRYTVTVRRQITSFDDAMAAANGLKRGEQQIMNLSATDPVTRQKIVDFMCGVNFAQEGTWEEVGEHVYLIVPSNAYVELAPPTPRVNALRN</sequence>
<dbReference type="InterPro" id="IPR007561">
    <property type="entry name" value="Cell_div_SepF/SepF-rel"/>
</dbReference>
<evidence type="ECO:0000256" key="4">
    <source>
        <dbReference type="ARBA" id="ARBA00044936"/>
    </source>
</evidence>
<dbReference type="Proteomes" id="UP000027982">
    <property type="component" value="Chromosome"/>
</dbReference>
<protein>
    <recommendedName>
        <fullName evidence="7">Cell division protein SepF</fullName>
    </recommendedName>
</protein>
<comment type="function">
    <text evidence="4">Cell division protein that is part of the divisome complex and is recruited early to the Z-ring. Probably stimulates Z-ring formation, perhaps through the cross-linking of FtsZ protofilaments. Its function overlaps with FtsA.</text>
</comment>
<reference evidence="5 6" key="1">
    <citation type="journal article" date="2014" name="PLoS ONE">
        <title>The first complete genome sequence of the class fimbriimonadia in the phylum armatimonadetes.</title>
        <authorList>
            <person name="Hu Z.Y."/>
            <person name="Wang Y.Z."/>
            <person name="Im W.T."/>
            <person name="Wang S.Y."/>
            <person name="Zhao G.P."/>
            <person name="Zheng H.J."/>
            <person name="Quan Z.X."/>
        </authorList>
    </citation>
    <scope>NUCLEOTIDE SEQUENCE [LARGE SCALE GENOMIC DNA]</scope>
    <source>
        <strain evidence="5">Gsoil 348</strain>
    </source>
</reference>
<evidence type="ECO:0000256" key="3">
    <source>
        <dbReference type="ARBA" id="ARBA00023306"/>
    </source>
</evidence>
<accession>A0A068NUX6</accession>
<keyword evidence="1" id="KW-0132">Cell division</keyword>
<dbReference type="EMBL" id="CP007139">
    <property type="protein sequence ID" value="AIE86540.1"/>
    <property type="molecule type" value="Genomic_DNA"/>
</dbReference>
<dbReference type="RefSeq" id="WP_025229503.1">
    <property type="nucleotide sequence ID" value="NZ_CP007139.1"/>
</dbReference>
<organism evidence="5 6">
    <name type="scientific">Fimbriimonas ginsengisoli Gsoil 348</name>
    <dbReference type="NCBI Taxonomy" id="661478"/>
    <lineage>
        <taxon>Bacteria</taxon>
        <taxon>Bacillati</taxon>
        <taxon>Armatimonadota</taxon>
        <taxon>Fimbriimonadia</taxon>
        <taxon>Fimbriimonadales</taxon>
        <taxon>Fimbriimonadaceae</taxon>
        <taxon>Fimbriimonas</taxon>
    </lineage>
</organism>
<dbReference type="InterPro" id="IPR023052">
    <property type="entry name" value="Cell_div_SepF"/>
</dbReference>
<dbReference type="HOGENOM" id="CLU_078499_0_2_0"/>
<keyword evidence="3" id="KW-0131">Cell cycle</keyword>
<dbReference type="OrthoDB" id="3731101at2"/>
<dbReference type="PANTHER" id="PTHR35798:SF1">
    <property type="entry name" value="CELL DIVISION PROTEIN SEPF"/>
    <property type="match status" value="1"/>
</dbReference>
<dbReference type="Gene3D" id="3.30.110.150">
    <property type="entry name" value="SepF-like protein"/>
    <property type="match status" value="1"/>
</dbReference>
<evidence type="ECO:0000313" key="5">
    <source>
        <dbReference type="EMBL" id="AIE86540.1"/>
    </source>
</evidence>
<dbReference type="eggNOG" id="COG1799">
    <property type="taxonomic scope" value="Bacteria"/>
</dbReference>
<name>A0A068NUX6_FIMGI</name>
<dbReference type="STRING" id="661478.OP10G_3172"/>
<evidence type="ECO:0000256" key="1">
    <source>
        <dbReference type="ARBA" id="ARBA00022618"/>
    </source>
</evidence>
<dbReference type="KEGG" id="fgi:OP10G_3172"/>
<gene>
    <name evidence="5" type="ORF">OP10G_3172</name>
</gene>
<proteinExistence type="predicted"/>
<dbReference type="InterPro" id="IPR038594">
    <property type="entry name" value="SepF-like_sf"/>
</dbReference>
<keyword evidence="2" id="KW-0717">Septation</keyword>
<dbReference type="Pfam" id="PF04472">
    <property type="entry name" value="SepF"/>
    <property type="match status" value="1"/>
</dbReference>
<dbReference type="AlphaFoldDB" id="A0A068NUX6"/>
<evidence type="ECO:0000256" key="2">
    <source>
        <dbReference type="ARBA" id="ARBA00023210"/>
    </source>
</evidence>
<dbReference type="PANTHER" id="PTHR35798">
    <property type="entry name" value="CELL DIVISION PROTEIN SEPF"/>
    <property type="match status" value="1"/>
</dbReference>